<dbReference type="SUPFAM" id="SSF50692">
    <property type="entry name" value="ADC-like"/>
    <property type="match status" value="1"/>
</dbReference>
<name>A0A9K3DAZ9_9EUKA</name>
<dbReference type="InterPro" id="IPR009010">
    <property type="entry name" value="Asp_de-COase-like_dom_sf"/>
</dbReference>
<gene>
    <name evidence="1" type="ORF">KIPB_015806</name>
</gene>
<evidence type="ECO:0000313" key="2">
    <source>
        <dbReference type="Proteomes" id="UP000265618"/>
    </source>
</evidence>
<comment type="caution">
    <text evidence="1">The sequence shown here is derived from an EMBL/GenBank/DDBJ whole genome shotgun (WGS) entry which is preliminary data.</text>
</comment>
<feature type="non-terminal residue" evidence="1">
    <location>
        <position position="103"/>
    </location>
</feature>
<dbReference type="AlphaFoldDB" id="A0A9K3DAZ9"/>
<feature type="non-terminal residue" evidence="1">
    <location>
        <position position="1"/>
    </location>
</feature>
<dbReference type="EMBL" id="BDIP01009130">
    <property type="protein sequence ID" value="GIQ92176.1"/>
    <property type="molecule type" value="Genomic_DNA"/>
</dbReference>
<dbReference type="Proteomes" id="UP000265618">
    <property type="component" value="Unassembled WGS sequence"/>
</dbReference>
<dbReference type="Gene3D" id="2.40.40.20">
    <property type="match status" value="1"/>
</dbReference>
<accession>A0A9K3DAZ9</accession>
<organism evidence="1 2">
    <name type="scientific">Kipferlia bialata</name>
    <dbReference type="NCBI Taxonomy" id="797122"/>
    <lineage>
        <taxon>Eukaryota</taxon>
        <taxon>Metamonada</taxon>
        <taxon>Carpediemonas-like organisms</taxon>
        <taxon>Kipferlia</taxon>
    </lineage>
</organism>
<evidence type="ECO:0000313" key="1">
    <source>
        <dbReference type="EMBL" id="GIQ92176.1"/>
    </source>
</evidence>
<proteinExistence type="predicted"/>
<reference evidence="1 2" key="1">
    <citation type="journal article" date="2018" name="PLoS ONE">
        <title>The draft genome of Kipferlia bialata reveals reductive genome evolution in fornicate parasites.</title>
        <authorList>
            <person name="Tanifuji G."/>
            <person name="Takabayashi S."/>
            <person name="Kume K."/>
            <person name="Takagi M."/>
            <person name="Nakayama T."/>
            <person name="Kamikawa R."/>
            <person name="Inagaki Y."/>
            <person name="Hashimoto T."/>
        </authorList>
    </citation>
    <scope>NUCLEOTIDE SEQUENCE [LARGE SCALE GENOMIC DNA]</scope>
    <source>
        <strain evidence="1">NY0173</strain>
    </source>
</reference>
<sequence>IYINFYALYLAVNETPYLVRADPKIKPGHIALNSQQRQQWRASLNQAIDLSHFVFYPESLVASSVGLEIDVVKASDRKKAFTLDAVSLSAHLGSILKNQILSQ</sequence>
<keyword evidence="2" id="KW-1185">Reference proteome</keyword>
<protein>
    <submittedName>
        <fullName evidence="1">Uncharacterized protein</fullName>
    </submittedName>
</protein>